<comment type="caution">
    <text evidence="2">The sequence shown here is derived from an EMBL/GenBank/DDBJ whole genome shotgun (WGS) entry which is preliminary data.</text>
</comment>
<reference evidence="2" key="1">
    <citation type="submission" date="2021-02" db="EMBL/GenBank/DDBJ databases">
        <authorList>
            <person name="Dougan E. K."/>
            <person name="Rhodes N."/>
            <person name="Thang M."/>
            <person name="Chan C."/>
        </authorList>
    </citation>
    <scope>NUCLEOTIDE SEQUENCE</scope>
</reference>
<protein>
    <submittedName>
        <fullName evidence="2">Uncharacterized protein</fullName>
    </submittedName>
</protein>
<dbReference type="Proteomes" id="UP000626109">
    <property type="component" value="Unassembled WGS sequence"/>
</dbReference>
<dbReference type="EMBL" id="CAJNNW010034398">
    <property type="protein sequence ID" value="CAE8722552.1"/>
    <property type="molecule type" value="Genomic_DNA"/>
</dbReference>
<evidence type="ECO:0000313" key="2">
    <source>
        <dbReference type="EMBL" id="CAE8722552.1"/>
    </source>
</evidence>
<accession>A0A813L4V9</accession>
<evidence type="ECO:0000256" key="1">
    <source>
        <dbReference type="SAM" id="MobiDB-lite"/>
    </source>
</evidence>
<proteinExistence type="predicted"/>
<sequence>MLVIRSTQRMMIEIVLERASRAKSRRQQQADHQAEEAEDQDDEEGRAVQRQPQLSDGQPLGRASFGADRDSILSSPSAGDEKYWAQIRYAYRMLSDSIGSELALSEAVNRGQTVLEPIFRDAILAQEVDRVNAVTMLAVLRELVTRADGETQTSRHAVDDPTVALAPKRPRQDEFWEQTGEEGRASEHEVNE</sequence>
<gene>
    <name evidence="2" type="ORF">PGLA2088_LOCUS42599</name>
</gene>
<dbReference type="AlphaFoldDB" id="A0A813L4V9"/>
<name>A0A813L4V9_POLGL</name>
<feature type="non-terminal residue" evidence="2">
    <location>
        <position position="1"/>
    </location>
</feature>
<evidence type="ECO:0000313" key="3">
    <source>
        <dbReference type="Proteomes" id="UP000626109"/>
    </source>
</evidence>
<feature type="region of interest" description="Disordered" evidence="1">
    <location>
        <begin position="148"/>
        <end position="192"/>
    </location>
</feature>
<feature type="compositionally biased region" description="Basic and acidic residues" evidence="1">
    <location>
        <begin position="181"/>
        <end position="192"/>
    </location>
</feature>
<feature type="region of interest" description="Disordered" evidence="1">
    <location>
        <begin position="19"/>
        <end position="77"/>
    </location>
</feature>
<organism evidence="2 3">
    <name type="scientific">Polarella glacialis</name>
    <name type="common">Dinoflagellate</name>
    <dbReference type="NCBI Taxonomy" id="89957"/>
    <lineage>
        <taxon>Eukaryota</taxon>
        <taxon>Sar</taxon>
        <taxon>Alveolata</taxon>
        <taxon>Dinophyceae</taxon>
        <taxon>Suessiales</taxon>
        <taxon>Suessiaceae</taxon>
        <taxon>Polarella</taxon>
    </lineage>
</organism>